<evidence type="ECO:0000259" key="2">
    <source>
        <dbReference type="PROSITE" id="PS51176"/>
    </source>
</evidence>
<feature type="domain" description="Prephenate/arogenate dehydrogenase" evidence="2">
    <location>
        <begin position="4"/>
        <end position="249"/>
    </location>
</feature>
<dbReference type="PROSITE" id="PS51176">
    <property type="entry name" value="PDH_ADH"/>
    <property type="match status" value="1"/>
</dbReference>
<evidence type="ECO:0000313" key="4">
    <source>
        <dbReference type="Proteomes" id="UP000754563"/>
    </source>
</evidence>
<comment type="caution">
    <text evidence="3">The sequence shown here is derived from an EMBL/GenBank/DDBJ whole genome shotgun (WGS) entry which is preliminary data.</text>
</comment>
<dbReference type="InterPro" id="IPR008927">
    <property type="entry name" value="6-PGluconate_DH-like_C_sf"/>
</dbReference>
<dbReference type="GO" id="GO:0070403">
    <property type="term" value="F:NAD+ binding"/>
    <property type="evidence" value="ECO:0007669"/>
    <property type="project" value="InterPro"/>
</dbReference>
<dbReference type="InterPro" id="IPR003099">
    <property type="entry name" value="Prephen_DH"/>
</dbReference>
<dbReference type="EMBL" id="JAGQLH010000071">
    <property type="protein sequence ID" value="MCA9386041.1"/>
    <property type="molecule type" value="Genomic_DNA"/>
</dbReference>
<dbReference type="GO" id="GO:0004665">
    <property type="term" value="F:prephenate dehydrogenase (NADP+) activity"/>
    <property type="evidence" value="ECO:0007669"/>
    <property type="project" value="InterPro"/>
</dbReference>
<evidence type="ECO:0000256" key="1">
    <source>
        <dbReference type="ARBA" id="ARBA00023002"/>
    </source>
</evidence>
<dbReference type="GO" id="GO:0008977">
    <property type="term" value="F:prephenate dehydrogenase (NAD+) activity"/>
    <property type="evidence" value="ECO:0007669"/>
    <property type="project" value="InterPro"/>
</dbReference>
<dbReference type="GO" id="GO:0006571">
    <property type="term" value="P:tyrosine biosynthetic process"/>
    <property type="evidence" value="ECO:0007669"/>
    <property type="project" value="InterPro"/>
</dbReference>
<dbReference type="PANTHER" id="PTHR43207:SF4">
    <property type="entry name" value="AROGENATE DEHYDROGENASE 2, CHLOROPLASTIC"/>
    <property type="match status" value="1"/>
</dbReference>
<reference evidence="3" key="1">
    <citation type="submission" date="2020-04" db="EMBL/GenBank/DDBJ databases">
        <authorList>
            <person name="Zhang T."/>
        </authorList>
    </citation>
    <scope>NUCLEOTIDE SEQUENCE</scope>
    <source>
        <strain evidence="3">HKST-UBA11</strain>
    </source>
</reference>
<dbReference type="InterPro" id="IPR046826">
    <property type="entry name" value="PDH_N"/>
</dbReference>
<dbReference type="SUPFAM" id="SSF51735">
    <property type="entry name" value="NAD(P)-binding Rossmann-fold domains"/>
    <property type="match status" value="1"/>
</dbReference>
<accession>A0A955L920</accession>
<dbReference type="PANTHER" id="PTHR43207">
    <property type="entry name" value="AROGENATE DEHYDROGENASE-RELATED"/>
    <property type="match status" value="1"/>
</dbReference>
<protein>
    <submittedName>
        <fullName evidence="3">Prephenate dehydrogenase/arogenate dehydrogenase family protein</fullName>
    </submittedName>
</protein>
<dbReference type="Proteomes" id="UP000754563">
    <property type="component" value="Unassembled WGS sequence"/>
</dbReference>
<dbReference type="AlphaFoldDB" id="A0A955L920"/>
<dbReference type="InterPro" id="IPR036291">
    <property type="entry name" value="NAD(P)-bd_dom_sf"/>
</dbReference>
<reference evidence="3" key="2">
    <citation type="journal article" date="2021" name="Microbiome">
        <title>Successional dynamics and alternative stable states in a saline activated sludge microbial community over 9 years.</title>
        <authorList>
            <person name="Wang Y."/>
            <person name="Ye J."/>
            <person name="Ju F."/>
            <person name="Liu L."/>
            <person name="Boyd J.A."/>
            <person name="Deng Y."/>
            <person name="Parks D.H."/>
            <person name="Jiang X."/>
            <person name="Yin X."/>
            <person name="Woodcroft B.J."/>
            <person name="Tyson G.W."/>
            <person name="Hugenholtz P."/>
            <person name="Polz M.F."/>
            <person name="Zhang T."/>
        </authorList>
    </citation>
    <scope>NUCLEOTIDE SEQUENCE</scope>
    <source>
        <strain evidence="3">HKST-UBA11</strain>
    </source>
</reference>
<evidence type="ECO:0000313" key="3">
    <source>
        <dbReference type="EMBL" id="MCA9386041.1"/>
    </source>
</evidence>
<name>A0A955L920_9BACT</name>
<sequence>MKNLSIGIIGYGDFGKFIHHLADTLLPKSIVRISSRTNITDNETFFPFEEVCACDLVFPCVPIRHFKETMEKAVQYLSDETIVFEVNSVKLHPIKILESFETRINYIATHPMFGPYSYKKVGNTLEGLRFVISESNLSPQLYEKITSFLEQQKLSIIKLDADTHDRYLAESLFLTHLVAQSIIDSKYARTPIDTKSFEFLMDAVESVQHDTELFKDIFRYNPHCSEVLKKYKNSLHSVSKKLEEHCHNL</sequence>
<gene>
    <name evidence="3" type="ORF">KC717_05325</name>
</gene>
<dbReference type="Pfam" id="PF26213">
    <property type="entry name" value="TYRAAT1_C"/>
    <property type="match status" value="1"/>
</dbReference>
<dbReference type="GO" id="GO:0033730">
    <property type="term" value="F:arogenate dehydrogenase (NADP+) activity"/>
    <property type="evidence" value="ECO:0007669"/>
    <property type="project" value="InterPro"/>
</dbReference>
<dbReference type="SUPFAM" id="SSF48179">
    <property type="entry name" value="6-phosphogluconate dehydrogenase C-terminal domain-like"/>
    <property type="match status" value="1"/>
</dbReference>
<dbReference type="Gene3D" id="3.40.50.720">
    <property type="entry name" value="NAD(P)-binding Rossmann-like Domain"/>
    <property type="match status" value="1"/>
</dbReference>
<keyword evidence="1" id="KW-0560">Oxidoreductase</keyword>
<dbReference type="InterPro" id="IPR059064">
    <property type="entry name" value="TYRAAT2_C"/>
</dbReference>
<dbReference type="InterPro" id="IPR045011">
    <property type="entry name" value="TYRAAT1/2"/>
</dbReference>
<dbReference type="Pfam" id="PF02153">
    <property type="entry name" value="PDH_N"/>
    <property type="match status" value="1"/>
</dbReference>
<organism evidence="3 4">
    <name type="scientific">Candidatus Dojkabacteria bacterium</name>
    <dbReference type="NCBI Taxonomy" id="2099670"/>
    <lineage>
        <taxon>Bacteria</taxon>
        <taxon>Candidatus Dojkabacteria</taxon>
    </lineage>
</organism>
<proteinExistence type="predicted"/>